<dbReference type="GO" id="GO:0016020">
    <property type="term" value="C:membrane"/>
    <property type="evidence" value="ECO:0007669"/>
    <property type="project" value="TreeGrafter"/>
</dbReference>
<dbReference type="AlphaFoldDB" id="A0A0L7RCR0"/>
<sequence length="219" mass="24801">MRIVVFSILLLGLALYVQGEPIQAKRQEDESFLNCVLEDNSMGCLTTRLARNMDQIEMRVTGRKSETPMSAVIEQAGSFVAEVVDDLQNPGKAEEKTDVVAQEEGRGNKFGKKKKKHLQRLLGLAMLFKAKLSLLLQLISTHFQLKFFAIAIISLVVNAARFWLDLKKAHPAKVIYYEHAQHQHHYDHDDHEHGYWGRSSNDPPPQDLAYSSYAPQKAS</sequence>
<name>A0A0L7RCR0_9HYME</name>
<dbReference type="PANTHER" id="PTHR21879">
    <property type="entry name" value="FI03362P-RELATED-RELATED"/>
    <property type="match status" value="1"/>
</dbReference>
<keyword evidence="2" id="KW-0472">Membrane</keyword>
<feature type="signal peptide" evidence="3">
    <location>
        <begin position="1"/>
        <end position="19"/>
    </location>
</feature>
<evidence type="ECO:0000256" key="3">
    <source>
        <dbReference type="SAM" id="SignalP"/>
    </source>
</evidence>
<keyword evidence="5" id="KW-1185">Reference proteome</keyword>
<dbReference type="PANTHER" id="PTHR21879:SF13">
    <property type="entry name" value="OSIRIS 18"/>
    <property type="match status" value="1"/>
</dbReference>
<protein>
    <submittedName>
        <fullName evidence="4">Uncharacterized protein</fullName>
    </submittedName>
</protein>
<feature type="transmembrane region" description="Helical" evidence="2">
    <location>
        <begin position="143"/>
        <end position="164"/>
    </location>
</feature>
<dbReference type="EMBL" id="KQ414615">
    <property type="protein sequence ID" value="KOC68633.1"/>
    <property type="molecule type" value="Genomic_DNA"/>
</dbReference>
<gene>
    <name evidence="4" type="ORF">WH47_06425</name>
</gene>
<feature type="chain" id="PRO_5005575185" evidence="3">
    <location>
        <begin position="20"/>
        <end position="219"/>
    </location>
</feature>
<evidence type="ECO:0000256" key="2">
    <source>
        <dbReference type="SAM" id="Phobius"/>
    </source>
</evidence>
<accession>A0A0L7RCR0</accession>
<evidence type="ECO:0000313" key="4">
    <source>
        <dbReference type="EMBL" id="KOC68633.1"/>
    </source>
</evidence>
<evidence type="ECO:0000313" key="5">
    <source>
        <dbReference type="Proteomes" id="UP000053825"/>
    </source>
</evidence>
<dbReference type="Proteomes" id="UP000053825">
    <property type="component" value="Unassembled WGS sequence"/>
</dbReference>
<reference evidence="4 5" key="1">
    <citation type="submission" date="2015-07" db="EMBL/GenBank/DDBJ databases">
        <title>The genome of Habropoda laboriosa.</title>
        <authorList>
            <person name="Pan H."/>
            <person name="Kapheim K."/>
        </authorList>
    </citation>
    <scope>NUCLEOTIDE SEQUENCE [LARGE SCALE GENOMIC DNA]</scope>
    <source>
        <strain evidence="4">0110345459</strain>
    </source>
</reference>
<evidence type="ECO:0000256" key="1">
    <source>
        <dbReference type="SAM" id="MobiDB-lite"/>
    </source>
</evidence>
<dbReference type="OrthoDB" id="7429417at2759"/>
<proteinExistence type="predicted"/>
<keyword evidence="3" id="KW-0732">Signal</keyword>
<organism evidence="4 5">
    <name type="scientific">Habropoda laboriosa</name>
    <dbReference type="NCBI Taxonomy" id="597456"/>
    <lineage>
        <taxon>Eukaryota</taxon>
        <taxon>Metazoa</taxon>
        <taxon>Ecdysozoa</taxon>
        <taxon>Arthropoda</taxon>
        <taxon>Hexapoda</taxon>
        <taxon>Insecta</taxon>
        <taxon>Pterygota</taxon>
        <taxon>Neoptera</taxon>
        <taxon>Endopterygota</taxon>
        <taxon>Hymenoptera</taxon>
        <taxon>Apocrita</taxon>
        <taxon>Aculeata</taxon>
        <taxon>Apoidea</taxon>
        <taxon>Anthophila</taxon>
        <taxon>Apidae</taxon>
        <taxon>Habropoda</taxon>
    </lineage>
</organism>
<feature type="region of interest" description="Disordered" evidence="1">
    <location>
        <begin position="187"/>
        <end position="219"/>
    </location>
</feature>
<dbReference type="InterPro" id="IPR012464">
    <property type="entry name" value="DUF1676"/>
</dbReference>
<keyword evidence="2" id="KW-0812">Transmembrane</keyword>
<keyword evidence="2" id="KW-1133">Transmembrane helix</keyword>